<dbReference type="InterPro" id="IPR004299">
    <property type="entry name" value="MBOAT_fam"/>
</dbReference>
<dbReference type="GO" id="GO:0016746">
    <property type="term" value="F:acyltransferase activity"/>
    <property type="evidence" value="ECO:0007669"/>
    <property type="project" value="UniProtKB-KW"/>
</dbReference>
<keyword evidence="5 8" id="KW-1133">Transmembrane helix</keyword>
<keyword evidence="7" id="KW-0808">Transferase</keyword>
<protein>
    <recommendedName>
        <fullName evidence="11">MBOAT family protein</fullName>
    </recommendedName>
</protein>
<dbReference type="InterPro" id="IPR051085">
    <property type="entry name" value="MB_O-acyltransferase"/>
</dbReference>
<dbReference type="GO" id="GO:0005886">
    <property type="term" value="C:plasma membrane"/>
    <property type="evidence" value="ECO:0007669"/>
    <property type="project" value="UniProtKB-SubCell"/>
</dbReference>
<keyword evidence="6 7" id="KW-0472">Membrane</keyword>
<dbReference type="STRING" id="1235802.C823_05829"/>
<dbReference type="OrthoDB" id="9805788at2"/>
<proteinExistence type="inferred from homology"/>
<gene>
    <name evidence="9" type="ORF">C823_05829</name>
</gene>
<evidence type="ECO:0000256" key="1">
    <source>
        <dbReference type="ARBA" id="ARBA00004651"/>
    </source>
</evidence>
<dbReference type="Proteomes" id="UP000012589">
    <property type="component" value="Unassembled WGS sequence"/>
</dbReference>
<name>N1ZVB4_9FIRM</name>
<evidence type="ECO:0008006" key="11">
    <source>
        <dbReference type="Google" id="ProtNLM"/>
    </source>
</evidence>
<dbReference type="HOGENOM" id="CLU_025255_1_3_9"/>
<keyword evidence="7" id="KW-0012">Acyltransferase</keyword>
<feature type="transmembrane region" description="Helical" evidence="8">
    <location>
        <begin position="30"/>
        <end position="56"/>
    </location>
</feature>
<evidence type="ECO:0000256" key="8">
    <source>
        <dbReference type="SAM" id="Phobius"/>
    </source>
</evidence>
<accession>N1ZVB4</accession>
<sequence>MVFSSIVFLCIFFPAVIICYYLCPKQLRNFFLLLASLLFYTWGEPKYILIMLFSTVFDYCNGRLLEYFEEKSDKRIWKRFVLVVSIIGNLGILCFFKYTDFILMSVNSATGMDLPLLRLALPIGISFYTFQTMSYTIDVYQGNVKAQHNLISFGMYVCMFPQLIAGPIVRYSDIAQEVDVRKASFSLCASGMQRFLLGLGKKVLLANQIGALWKEISGLEASDLSMSLAWLGALAFTFQIYFDFSGYSDMAIGLGEIFGFHFPENFQYPYESKSITEFWRRWHMTLSGWFRQYLYIPLGGSRKGTVRQIFNLFTVWFLTGLWHGAGWNFILWGLYFFVLLVIEKLFMQKLLNHMPAILQHIYALFWIILGWVIFACDDLSMLKSYCKMLIGIDTPVVNQLALYEWTTHAVFIGILALASTQLMKKTCENIQNKISSACGEAVSFWLKSIWCMLVLFLSMAMLVSGSYNPFLYFRF</sequence>
<feature type="transmembrane region" description="Helical" evidence="8">
    <location>
        <begin position="149"/>
        <end position="169"/>
    </location>
</feature>
<keyword evidence="10" id="KW-1185">Reference proteome</keyword>
<dbReference type="PIRSF" id="PIRSF500217">
    <property type="entry name" value="AlgI"/>
    <property type="match status" value="1"/>
</dbReference>
<dbReference type="Pfam" id="PF03062">
    <property type="entry name" value="MBOAT"/>
    <property type="match status" value="1"/>
</dbReference>
<dbReference type="eggNOG" id="COG1696">
    <property type="taxonomic scope" value="Bacteria"/>
</dbReference>
<dbReference type="GO" id="GO:0042121">
    <property type="term" value="P:alginic acid biosynthetic process"/>
    <property type="evidence" value="ECO:0007669"/>
    <property type="project" value="InterPro"/>
</dbReference>
<keyword evidence="3 7" id="KW-1003">Cell membrane</keyword>
<evidence type="ECO:0000256" key="4">
    <source>
        <dbReference type="ARBA" id="ARBA00022692"/>
    </source>
</evidence>
<evidence type="ECO:0000256" key="2">
    <source>
        <dbReference type="ARBA" id="ARBA00010323"/>
    </source>
</evidence>
<dbReference type="PANTHER" id="PTHR13285:SF18">
    <property type="entry name" value="PROTEIN-CYSTEINE N-PALMITOYLTRANSFERASE RASP"/>
    <property type="match status" value="1"/>
</dbReference>
<dbReference type="AlphaFoldDB" id="N1ZVB4"/>
<comment type="similarity">
    <text evidence="2 7">Belongs to the membrane-bound acyltransferase family.</text>
</comment>
<feature type="transmembrane region" description="Helical" evidence="8">
    <location>
        <begin position="116"/>
        <end position="137"/>
    </location>
</feature>
<comment type="caution">
    <text evidence="9">The sequence shown here is derived from an EMBL/GenBank/DDBJ whole genome shotgun (WGS) entry which is preliminary data.</text>
</comment>
<feature type="transmembrane region" description="Helical" evidence="8">
    <location>
        <begin position="444"/>
        <end position="467"/>
    </location>
</feature>
<evidence type="ECO:0000313" key="10">
    <source>
        <dbReference type="Proteomes" id="UP000012589"/>
    </source>
</evidence>
<dbReference type="InterPro" id="IPR024194">
    <property type="entry name" value="Ac/AlaTfrase_AlgI/DltB"/>
</dbReference>
<evidence type="ECO:0000313" key="9">
    <source>
        <dbReference type="EMBL" id="EMZ18068.1"/>
    </source>
</evidence>
<dbReference type="PIRSF" id="PIRSF016636">
    <property type="entry name" value="AlgI_DltB"/>
    <property type="match status" value="1"/>
</dbReference>
<feature type="transmembrane region" description="Helical" evidence="8">
    <location>
        <begin position="321"/>
        <end position="342"/>
    </location>
</feature>
<dbReference type="InterPro" id="IPR028362">
    <property type="entry name" value="AlgI"/>
</dbReference>
<feature type="transmembrane region" description="Helical" evidence="8">
    <location>
        <begin position="6"/>
        <end position="23"/>
    </location>
</feature>
<evidence type="ECO:0000256" key="5">
    <source>
        <dbReference type="ARBA" id="ARBA00022989"/>
    </source>
</evidence>
<evidence type="ECO:0000256" key="7">
    <source>
        <dbReference type="PIRNR" id="PIRNR016636"/>
    </source>
</evidence>
<comment type="subcellular location">
    <subcellularLocation>
        <location evidence="1">Cell membrane</location>
        <topology evidence="1">Multi-pass membrane protein</topology>
    </subcellularLocation>
</comment>
<organism evidence="9 10">
    <name type="scientific">Eubacterium plexicaudatum ASF492</name>
    <dbReference type="NCBI Taxonomy" id="1235802"/>
    <lineage>
        <taxon>Bacteria</taxon>
        <taxon>Bacillati</taxon>
        <taxon>Bacillota</taxon>
        <taxon>Clostridia</taxon>
        <taxon>Eubacteriales</taxon>
        <taxon>Eubacteriaceae</taxon>
        <taxon>Eubacterium</taxon>
    </lineage>
</organism>
<dbReference type="PANTHER" id="PTHR13285">
    <property type="entry name" value="ACYLTRANSFERASE"/>
    <property type="match status" value="1"/>
</dbReference>
<evidence type="ECO:0000256" key="3">
    <source>
        <dbReference type="ARBA" id="ARBA00022475"/>
    </source>
</evidence>
<keyword evidence="4 8" id="KW-0812">Transmembrane</keyword>
<dbReference type="EMBL" id="AQFT01000191">
    <property type="protein sequence ID" value="EMZ18068.1"/>
    <property type="molecule type" value="Genomic_DNA"/>
</dbReference>
<evidence type="ECO:0000256" key="6">
    <source>
        <dbReference type="ARBA" id="ARBA00023136"/>
    </source>
</evidence>
<reference evidence="9 10" key="1">
    <citation type="journal article" date="2014" name="Genome Announc.">
        <title>Draft genome sequences of the altered schaedler flora, a defined bacterial community from gnotobiotic mice.</title>
        <authorList>
            <person name="Wannemuehler M.J."/>
            <person name="Overstreet A.M."/>
            <person name="Ward D.V."/>
            <person name="Phillips G.J."/>
        </authorList>
    </citation>
    <scope>NUCLEOTIDE SEQUENCE [LARGE SCALE GENOMIC DNA]</scope>
    <source>
        <strain evidence="9 10">ASF492</strain>
    </source>
</reference>
<feature type="transmembrane region" description="Helical" evidence="8">
    <location>
        <begin position="354"/>
        <end position="374"/>
    </location>
</feature>
<feature type="transmembrane region" description="Helical" evidence="8">
    <location>
        <begin position="76"/>
        <end position="96"/>
    </location>
</feature>
<dbReference type="PATRIC" id="fig|1235802.3.peg.6158"/>
<feature type="transmembrane region" description="Helical" evidence="8">
    <location>
        <begin position="405"/>
        <end position="423"/>
    </location>
</feature>